<evidence type="ECO:0000313" key="2">
    <source>
        <dbReference type="EMBL" id="KAH7117797.1"/>
    </source>
</evidence>
<dbReference type="EMBL" id="JAGMWT010000013">
    <property type="protein sequence ID" value="KAH7117797.1"/>
    <property type="molecule type" value="Genomic_DNA"/>
</dbReference>
<sequence>MQLQIDPCLAEVPGFSPEQLDALTRSVELKKQKLEDDIKQYIVRKQEELRNYERELLAEYRSMESPPPRVANDRALNHIQASTATANLPSNSPAAPPRSTDPTPSTDSTTPGPDEKAKRTKHTRVHKREKELFGLITPIFLPLLEAGDPTPVKKKLEKKKEKVDVVGPSSPNSEQASSPTRDAEKGKEKRRSRSRPNEEKMERDDDTAAVAGETLKDSQKAESERKKKRSPIKKSSLRLNNTPRARRKRVSLVIDDQIVLPADSIIEPPLTSPSETTISTASNSTASLDELIDPQLISPQHNTSIHQDPVHHSLPLNTSLPSTSPTKHTGHTLSESPPPLEYEPPQTATRTLLDPSLSQHTDINIPQQTPSSQPIYASRTEAAEVEDEEFSTYVGGLSGSGVDNVDQAGSYGYPSSLGASYLESYMQSRPLSVRLAAAERAELAENEKKKLLQGEEARGGEDSEVRVSKSENRNGNGNGSRHHGNADDDMDVMGEMEGF</sequence>
<evidence type="ECO:0000313" key="3">
    <source>
        <dbReference type="Proteomes" id="UP000700596"/>
    </source>
</evidence>
<gene>
    <name evidence="2" type="ORF">B0J11DRAFT_441757</name>
</gene>
<feature type="region of interest" description="Disordered" evidence="1">
    <location>
        <begin position="446"/>
        <end position="499"/>
    </location>
</feature>
<feature type="compositionally biased region" description="Low complexity" evidence="1">
    <location>
        <begin position="84"/>
        <end position="112"/>
    </location>
</feature>
<feature type="compositionally biased region" description="Basic residues" evidence="1">
    <location>
        <begin position="226"/>
        <end position="236"/>
    </location>
</feature>
<proteinExistence type="predicted"/>
<organism evidence="2 3">
    <name type="scientific">Dendryphion nanum</name>
    <dbReference type="NCBI Taxonomy" id="256645"/>
    <lineage>
        <taxon>Eukaryota</taxon>
        <taxon>Fungi</taxon>
        <taxon>Dikarya</taxon>
        <taxon>Ascomycota</taxon>
        <taxon>Pezizomycotina</taxon>
        <taxon>Dothideomycetes</taxon>
        <taxon>Pleosporomycetidae</taxon>
        <taxon>Pleosporales</taxon>
        <taxon>Torulaceae</taxon>
        <taxon>Dendryphion</taxon>
    </lineage>
</organism>
<feature type="compositionally biased region" description="Basic residues" evidence="1">
    <location>
        <begin position="118"/>
        <end position="127"/>
    </location>
</feature>
<feature type="region of interest" description="Disordered" evidence="1">
    <location>
        <begin position="60"/>
        <end position="281"/>
    </location>
</feature>
<protein>
    <recommendedName>
        <fullName evidence="4">Tymo-45kd-70kd multi-domain protein</fullName>
    </recommendedName>
</protein>
<dbReference type="Proteomes" id="UP000700596">
    <property type="component" value="Unassembled WGS sequence"/>
</dbReference>
<evidence type="ECO:0008006" key="4">
    <source>
        <dbReference type="Google" id="ProtNLM"/>
    </source>
</evidence>
<feature type="compositionally biased region" description="Low complexity" evidence="1">
    <location>
        <begin position="313"/>
        <end position="326"/>
    </location>
</feature>
<accession>A0A9P9IF97</accession>
<name>A0A9P9IF97_9PLEO</name>
<reference evidence="2" key="1">
    <citation type="journal article" date="2021" name="Nat. Commun.">
        <title>Genetic determinants of endophytism in the Arabidopsis root mycobiome.</title>
        <authorList>
            <person name="Mesny F."/>
            <person name="Miyauchi S."/>
            <person name="Thiergart T."/>
            <person name="Pickel B."/>
            <person name="Atanasova L."/>
            <person name="Karlsson M."/>
            <person name="Huettel B."/>
            <person name="Barry K.W."/>
            <person name="Haridas S."/>
            <person name="Chen C."/>
            <person name="Bauer D."/>
            <person name="Andreopoulos W."/>
            <person name="Pangilinan J."/>
            <person name="LaButti K."/>
            <person name="Riley R."/>
            <person name="Lipzen A."/>
            <person name="Clum A."/>
            <person name="Drula E."/>
            <person name="Henrissat B."/>
            <person name="Kohler A."/>
            <person name="Grigoriev I.V."/>
            <person name="Martin F.M."/>
            <person name="Hacquard S."/>
        </authorList>
    </citation>
    <scope>NUCLEOTIDE SEQUENCE</scope>
    <source>
        <strain evidence="2">MPI-CAGE-CH-0243</strain>
    </source>
</reference>
<feature type="compositionally biased region" description="Basic and acidic residues" evidence="1">
    <location>
        <begin position="446"/>
        <end position="472"/>
    </location>
</feature>
<feature type="region of interest" description="Disordered" evidence="1">
    <location>
        <begin position="300"/>
        <end position="347"/>
    </location>
</feature>
<feature type="compositionally biased region" description="Basic and acidic residues" evidence="1">
    <location>
        <begin position="214"/>
        <end position="225"/>
    </location>
</feature>
<comment type="caution">
    <text evidence="2">The sequence shown here is derived from an EMBL/GenBank/DDBJ whole genome shotgun (WGS) entry which is preliminary data.</text>
</comment>
<evidence type="ECO:0000256" key="1">
    <source>
        <dbReference type="SAM" id="MobiDB-lite"/>
    </source>
</evidence>
<feature type="compositionally biased region" description="Polar residues" evidence="1">
    <location>
        <begin position="169"/>
        <end position="180"/>
    </location>
</feature>
<dbReference type="AlphaFoldDB" id="A0A9P9IF97"/>
<keyword evidence="3" id="KW-1185">Reference proteome</keyword>
<dbReference type="OrthoDB" id="5326588at2759"/>
<feature type="compositionally biased region" description="Acidic residues" evidence="1">
    <location>
        <begin position="487"/>
        <end position="499"/>
    </location>
</feature>